<keyword evidence="3" id="KW-0813">Transport</keyword>
<comment type="subcellular location">
    <subcellularLocation>
        <location evidence="1">Cell envelope</location>
    </subcellularLocation>
</comment>
<gene>
    <name evidence="7" type="ORF">GCM10022231_01780</name>
</gene>
<dbReference type="Pfam" id="PF01497">
    <property type="entry name" value="Peripla_BP_2"/>
    <property type="match status" value="1"/>
</dbReference>
<dbReference type="EMBL" id="BAAAZW010000001">
    <property type="protein sequence ID" value="GAA3948246.1"/>
    <property type="molecule type" value="Genomic_DNA"/>
</dbReference>
<dbReference type="PANTHER" id="PTHR30532:SF24">
    <property type="entry name" value="FERRIC ENTEROBACTIN-BINDING PERIPLASMIC PROTEIN FEPB"/>
    <property type="match status" value="1"/>
</dbReference>
<evidence type="ECO:0000313" key="8">
    <source>
        <dbReference type="Proteomes" id="UP001418444"/>
    </source>
</evidence>
<proteinExistence type="inferred from homology"/>
<evidence type="ECO:0000256" key="5">
    <source>
        <dbReference type="SAM" id="SignalP"/>
    </source>
</evidence>
<comment type="caution">
    <text evidence="7">The sequence shown here is derived from an EMBL/GenBank/DDBJ whole genome shotgun (WGS) entry which is preliminary data.</text>
</comment>
<organism evidence="7 8">
    <name type="scientific">Gordonia caeni</name>
    <dbReference type="NCBI Taxonomy" id="1007097"/>
    <lineage>
        <taxon>Bacteria</taxon>
        <taxon>Bacillati</taxon>
        <taxon>Actinomycetota</taxon>
        <taxon>Actinomycetes</taxon>
        <taxon>Mycobacteriales</taxon>
        <taxon>Gordoniaceae</taxon>
        <taxon>Gordonia</taxon>
    </lineage>
</organism>
<dbReference type="InterPro" id="IPR051313">
    <property type="entry name" value="Bact_iron-sidero_bind"/>
</dbReference>
<accession>A0ABP7NJZ6</accession>
<evidence type="ECO:0000259" key="6">
    <source>
        <dbReference type="PROSITE" id="PS50983"/>
    </source>
</evidence>
<keyword evidence="8" id="KW-1185">Reference proteome</keyword>
<evidence type="ECO:0000256" key="2">
    <source>
        <dbReference type="ARBA" id="ARBA00008814"/>
    </source>
</evidence>
<dbReference type="PANTHER" id="PTHR30532">
    <property type="entry name" value="IRON III DICITRATE-BINDING PERIPLASMIC PROTEIN"/>
    <property type="match status" value="1"/>
</dbReference>
<evidence type="ECO:0000256" key="1">
    <source>
        <dbReference type="ARBA" id="ARBA00004196"/>
    </source>
</evidence>
<dbReference type="InterPro" id="IPR002491">
    <property type="entry name" value="ABC_transptr_periplasmic_BD"/>
</dbReference>
<name>A0ABP7NJZ6_9ACTN</name>
<dbReference type="Gene3D" id="3.40.50.1980">
    <property type="entry name" value="Nitrogenase molybdenum iron protein domain"/>
    <property type="match status" value="2"/>
</dbReference>
<evidence type="ECO:0000256" key="3">
    <source>
        <dbReference type="ARBA" id="ARBA00022448"/>
    </source>
</evidence>
<evidence type="ECO:0000256" key="4">
    <source>
        <dbReference type="ARBA" id="ARBA00022729"/>
    </source>
</evidence>
<keyword evidence="4 5" id="KW-0732">Signal</keyword>
<reference evidence="8" key="1">
    <citation type="journal article" date="2019" name="Int. J. Syst. Evol. Microbiol.">
        <title>The Global Catalogue of Microorganisms (GCM) 10K type strain sequencing project: providing services to taxonomists for standard genome sequencing and annotation.</title>
        <authorList>
            <consortium name="The Broad Institute Genomics Platform"/>
            <consortium name="The Broad Institute Genome Sequencing Center for Infectious Disease"/>
            <person name="Wu L."/>
            <person name="Ma J."/>
        </authorList>
    </citation>
    <scope>NUCLEOTIDE SEQUENCE [LARGE SCALE GENOMIC DNA]</scope>
    <source>
        <strain evidence="8">JCM 16923</strain>
    </source>
</reference>
<dbReference type="Proteomes" id="UP001418444">
    <property type="component" value="Unassembled WGS sequence"/>
</dbReference>
<protein>
    <submittedName>
        <fullName evidence="7">Iron-siderophore ABC transporter substrate-binding protein</fullName>
    </submittedName>
</protein>
<dbReference type="PROSITE" id="PS51257">
    <property type="entry name" value="PROKAR_LIPOPROTEIN"/>
    <property type="match status" value="1"/>
</dbReference>
<comment type="similarity">
    <text evidence="2">Belongs to the bacterial solute-binding protein 8 family.</text>
</comment>
<sequence>MSKRRIGVFFALVATLLLVLTACVNSDDGENGVYNDPGADPGFSVGDNPRVVALGWSDGAIALELGTKPVAIYDWLGFGEATKGVGEWDAAKFGDDTPELLSAQSQGDFNYQQIEELEPDLILNVRAADDSKVTDRLAKIAPVVSAPSGSGDFAVNWKTQTELIGKALGKGDAATELIAATDATSERLKNENPAFAGKTFVNAVKYGTAYGAYLAGDARFDVFAGLGFVQNPPVTQLQSSGFFAQVPVERVNDLNSQVAIFSTIGLPFADLENDARLNSLSVVRDDRAVRLAEDDPSVQALSAGTPVSLNFALEKVTPQLTAAAARVQ</sequence>
<feature type="domain" description="Fe/B12 periplasmic-binding" evidence="6">
    <location>
        <begin position="50"/>
        <end position="324"/>
    </location>
</feature>
<evidence type="ECO:0000313" key="7">
    <source>
        <dbReference type="EMBL" id="GAA3948246.1"/>
    </source>
</evidence>
<feature type="chain" id="PRO_5045434735" evidence="5">
    <location>
        <begin position="27"/>
        <end position="328"/>
    </location>
</feature>
<dbReference type="PROSITE" id="PS50983">
    <property type="entry name" value="FE_B12_PBP"/>
    <property type="match status" value="1"/>
</dbReference>
<feature type="signal peptide" evidence="5">
    <location>
        <begin position="1"/>
        <end position="26"/>
    </location>
</feature>
<dbReference type="SUPFAM" id="SSF53807">
    <property type="entry name" value="Helical backbone' metal receptor"/>
    <property type="match status" value="1"/>
</dbReference>
<dbReference type="RefSeq" id="WP_344779641.1">
    <property type="nucleotide sequence ID" value="NZ_BAAAZW010000001.1"/>
</dbReference>